<sequence>MLKIFMVIVTVILCVGYTFVLYKKRKDMENPHGWKSYVTPFVFIFAPVFALLSYIFGFVGIVTWLVLGVGFITASFFTKYLPEPKGSQ</sequence>
<reference evidence="3" key="1">
    <citation type="submission" date="2016-10" db="EMBL/GenBank/DDBJ databases">
        <authorList>
            <person name="Varghese N."/>
            <person name="Submissions S."/>
        </authorList>
    </citation>
    <scope>NUCLEOTIDE SEQUENCE [LARGE SCALE GENOMIC DNA]</scope>
    <source>
        <strain evidence="3">CGMCC 1.3704</strain>
    </source>
</reference>
<name>A0A1I3Q1L2_HALDA</name>
<keyword evidence="1" id="KW-0812">Transmembrane</keyword>
<feature type="transmembrane region" description="Helical" evidence="1">
    <location>
        <begin position="6"/>
        <end position="22"/>
    </location>
</feature>
<evidence type="ECO:0000313" key="3">
    <source>
        <dbReference type="Proteomes" id="UP000183557"/>
    </source>
</evidence>
<proteinExistence type="predicted"/>
<evidence type="ECO:0000256" key="1">
    <source>
        <dbReference type="SAM" id="Phobius"/>
    </source>
</evidence>
<keyword evidence="3" id="KW-1185">Reference proteome</keyword>
<accession>A0A1I3Q1L2</accession>
<dbReference type="OrthoDB" id="2427984at2"/>
<keyword evidence="1" id="KW-0472">Membrane</keyword>
<feature type="transmembrane region" description="Helical" evidence="1">
    <location>
        <begin position="34"/>
        <end position="55"/>
    </location>
</feature>
<dbReference type="AlphaFoldDB" id="A0A1I3Q1L2"/>
<organism evidence="2 3">
    <name type="scientific">Halobacillus dabanensis</name>
    <dbReference type="NCBI Taxonomy" id="240302"/>
    <lineage>
        <taxon>Bacteria</taxon>
        <taxon>Bacillati</taxon>
        <taxon>Bacillota</taxon>
        <taxon>Bacilli</taxon>
        <taxon>Bacillales</taxon>
        <taxon>Bacillaceae</taxon>
        <taxon>Halobacillus</taxon>
    </lineage>
</organism>
<dbReference type="Proteomes" id="UP000183557">
    <property type="component" value="Unassembled WGS sequence"/>
</dbReference>
<gene>
    <name evidence="2" type="ORF">SAMN04487936_101502</name>
</gene>
<dbReference type="EMBL" id="FOSB01000001">
    <property type="protein sequence ID" value="SFJ27585.1"/>
    <property type="molecule type" value="Genomic_DNA"/>
</dbReference>
<dbReference type="RefSeq" id="WP_075034945.1">
    <property type="nucleotide sequence ID" value="NZ_FOSB01000001.1"/>
</dbReference>
<keyword evidence="1" id="KW-1133">Transmembrane helix</keyword>
<protein>
    <submittedName>
        <fullName evidence="2">Uncharacterized protein</fullName>
    </submittedName>
</protein>
<evidence type="ECO:0000313" key="2">
    <source>
        <dbReference type="EMBL" id="SFJ27585.1"/>
    </source>
</evidence>